<sequence>MCSLHQMRILFFSRPSQVACCVHSSERGICRDAFFPSPLIFLAAVRSRIYFRTPPHRRRQKGVISLQRINNVIFRELGRSGLVHSALGYRNADEVWNSPRKVDLKLCYDKVGFTFILLLHHTTPHHTTPHHCA</sequence>
<dbReference type="EMBL" id="BPLQ01008818">
    <property type="protein sequence ID" value="GIY39501.1"/>
    <property type="molecule type" value="Genomic_DNA"/>
</dbReference>
<keyword evidence="2" id="KW-1185">Reference proteome</keyword>
<comment type="caution">
    <text evidence="1">The sequence shown here is derived from an EMBL/GenBank/DDBJ whole genome shotgun (WGS) entry which is preliminary data.</text>
</comment>
<evidence type="ECO:0000313" key="2">
    <source>
        <dbReference type="Proteomes" id="UP001054837"/>
    </source>
</evidence>
<gene>
    <name evidence="1" type="ORF">CDAR_538891</name>
</gene>
<protein>
    <recommendedName>
        <fullName evidence="3">Secreted protein</fullName>
    </recommendedName>
</protein>
<dbReference type="Proteomes" id="UP001054837">
    <property type="component" value="Unassembled WGS sequence"/>
</dbReference>
<reference evidence="1 2" key="1">
    <citation type="submission" date="2021-06" db="EMBL/GenBank/DDBJ databases">
        <title>Caerostris darwini draft genome.</title>
        <authorList>
            <person name="Kono N."/>
            <person name="Arakawa K."/>
        </authorList>
    </citation>
    <scope>NUCLEOTIDE SEQUENCE [LARGE SCALE GENOMIC DNA]</scope>
</reference>
<dbReference type="AlphaFoldDB" id="A0AAV4T224"/>
<evidence type="ECO:0008006" key="3">
    <source>
        <dbReference type="Google" id="ProtNLM"/>
    </source>
</evidence>
<organism evidence="1 2">
    <name type="scientific">Caerostris darwini</name>
    <dbReference type="NCBI Taxonomy" id="1538125"/>
    <lineage>
        <taxon>Eukaryota</taxon>
        <taxon>Metazoa</taxon>
        <taxon>Ecdysozoa</taxon>
        <taxon>Arthropoda</taxon>
        <taxon>Chelicerata</taxon>
        <taxon>Arachnida</taxon>
        <taxon>Araneae</taxon>
        <taxon>Araneomorphae</taxon>
        <taxon>Entelegynae</taxon>
        <taxon>Araneoidea</taxon>
        <taxon>Araneidae</taxon>
        <taxon>Caerostris</taxon>
    </lineage>
</organism>
<evidence type="ECO:0000313" key="1">
    <source>
        <dbReference type="EMBL" id="GIY39501.1"/>
    </source>
</evidence>
<name>A0AAV4T224_9ARAC</name>
<proteinExistence type="predicted"/>
<accession>A0AAV4T224</accession>